<comment type="caution">
    <text evidence="1">The sequence shown here is derived from an EMBL/GenBank/DDBJ whole genome shotgun (WGS) entry which is preliminary data.</text>
</comment>
<dbReference type="RefSeq" id="WP_038065804.1">
    <property type="nucleotide sequence ID" value="NZ_JPSL02000036.1"/>
</dbReference>
<evidence type="ECO:0008006" key="3">
    <source>
        <dbReference type="Google" id="ProtNLM"/>
    </source>
</evidence>
<protein>
    <recommendedName>
        <fullName evidence="3">DUF2939 domain-containing protein</fullName>
    </recommendedName>
</protein>
<name>A0A0A2WNV0_THEFI</name>
<dbReference type="EMBL" id="JPSL02000036">
    <property type="protein sequence ID" value="KGQ21493.1"/>
    <property type="molecule type" value="Genomic_DNA"/>
</dbReference>
<gene>
    <name evidence="1" type="ORF">THFILI_01900</name>
</gene>
<evidence type="ECO:0000313" key="2">
    <source>
        <dbReference type="Proteomes" id="UP000030364"/>
    </source>
</evidence>
<dbReference type="STRING" id="276.THFILI_01900"/>
<dbReference type="PATRIC" id="fig|276.5.peg.1710"/>
<keyword evidence="2" id="KW-1185">Reference proteome</keyword>
<accession>A0A0A2WNV0</accession>
<sequence>MKKTRLALLVLVPLLLLGAYVWASPYLFLRSLQSAVLAGDQARLERLVDFPRVRQGLKAELHAGLLKQVGEEANPFAGLAYLFAAGLLDAFVDALLTPEGLASLGTGQEPGQAPKEAVRDWRLAYQGFRLAYIYPKDDPNSRLYLERQGLWGWRVVRLQVPLE</sequence>
<evidence type="ECO:0000313" key="1">
    <source>
        <dbReference type="EMBL" id="KGQ21493.1"/>
    </source>
</evidence>
<dbReference type="OrthoDB" id="7406839at2"/>
<reference evidence="1 2" key="1">
    <citation type="journal article" date="2015" name="Genome Announc.">
        <title>Draft Genome Sequence of the Thermophile Thermus filiformis ATCC 43280, Producer of Carotenoid-(Di)glucoside-Branched Fatty Acid (Di)esters and Source of Hyperthermostable Enzymes of Biotechnological Interest.</title>
        <authorList>
            <person name="Mandelli F."/>
            <person name="Oliveira Ramires B."/>
            <person name="Couger M.B."/>
            <person name="Paixao D.A."/>
            <person name="Camilo C.M."/>
            <person name="Polikarpov I."/>
            <person name="Prade R."/>
            <person name="Riano-Pachon D.M."/>
            <person name="Squina F.M."/>
        </authorList>
    </citation>
    <scope>NUCLEOTIDE SEQUENCE [LARGE SCALE GENOMIC DNA]</scope>
    <source>
        <strain evidence="1 2">ATCC 43280</strain>
    </source>
</reference>
<organism evidence="1 2">
    <name type="scientific">Thermus filiformis</name>
    <dbReference type="NCBI Taxonomy" id="276"/>
    <lineage>
        <taxon>Bacteria</taxon>
        <taxon>Thermotogati</taxon>
        <taxon>Deinococcota</taxon>
        <taxon>Deinococci</taxon>
        <taxon>Thermales</taxon>
        <taxon>Thermaceae</taxon>
        <taxon>Thermus</taxon>
    </lineage>
</organism>
<dbReference type="Pfam" id="PF11159">
    <property type="entry name" value="DUF2939"/>
    <property type="match status" value="1"/>
</dbReference>
<dbReference type="AlphaFoldDB" id="A0A0A2WNV0"/>
<dbReference type="Proteomes" id="UP000030364">
    <property type="component" value="Unassembled WGS sequence"/>
</dbReference>
<dbReference type="InterPro" id="IPR021330">
    <property type="entry name" value="DUF2939"/>
</dbReference>
<proteinExistence type="predicted"/>